<keyword evidence="4" id="KW-0812">Transmembrane</keyword>
<keyword evidence="4" id="KW-0472">Membrane</keyword>
<evidence type="ECO:0000313" key="6">
    <source>
        <dbReference type="EMBL" id="CAH1394341.1"/>
    </source>
</evidence>
<protein>
    <recommendedName>
        <fullName evidence="5">Strictosidine synthase conserved region domain-containing protein</fullName>
    </recommendedName>
</protein>
<keyword evidence="7" id="KW-1185">Reference proteome</keyword>
<dbReference type="InterPro" id="IPR011042">
    <property type="entry name" value="6-blade_b-propeller_TolB-like"/>
</dbReference>
<evidence type="ECO:0000256" key="4">
    <source>
        <dbReference type="SAM" id="Phobius"/>
    </source>
</evidence>
<organism evidence="6 7">
    <name type="scientific">Nezara viridula</name>
    <name type="common">Southern green stink bug</name>
    <name type="synonym">Cimex viridulus</name>
    <dbReference type="NCBI Taxonomy" id="85310"/>
    <lineage>
        <taxon>Eukaryota</taxon>
        <taxon>Metazoa</taxon>
        <taxon>Ecdysozoa</taxon>
        <taxon>Arthropoda</taxon>
        <taxon>Hexapoda</taxon>
        <taxon>Insecta</taxon>
        <taxon>Pterygota</taxon>
        <taxon>Neoptera</taxon>
        <taxon>Paraneoptera</taxon>
        <taxon>Hemiptera</taxon>
        <taxon>Heteroptera</taxon>
        <taxon>Panheteroptera</taxon>
        <taxon>Pentatomomorpha</taxon>
        <taxon>Pentatomoidea</taxon>
        <taxon>Pentatomidae</taxon>
        <taxon>Pentatominae</taxon>
        <taxon>Nezara</taxon>
    </lineage>
</organism>
<dbReference type="GO" id="GO:0016787">
    <property type="term" value="F:hydrolase activity"/>
    <property type="evidence" value="ECO:0007669"/>
    <property type="project" value="TreeGrafter"/>
</dbReference>
<evidence type="ECO:0000256" key="2">
    <source>
        <dbReference type="ARBA" id="ARBA00022553"/>
    </source>
</evidence>
<dbReference type="PANTHER" id="PTHR10426">
    <property type="entry name" value="STRICTOSIDINE SYNTHASE-RELATED"/>
    <property type="match status" value="1"/>
</dbReference>
<keyword evidence="3" id="KW-0325">Glycoprotein</keyword>
<dbReference type="AlphaFoldDB" id="A0A9P0EHS7"/>
<gene>
    <name evidence="6" type="ORF">NEZAVI_LOCUS4862</name>
</gene>
<dbReference type="Gene3D" id="2.120.10.30">
    <property type="entry name" value="TolB, C-terminal domain"/>
    <property type="match status" value="1"/>
</dbReference>
<accession>A0A9P0EHS7</accession>
<evidence type="ECO:0000256" key="1">
    <source>
        <dbReference type="ARBA" id="ARBA00009191"/>
    </source>
</evidence>
<proteinExistence type="inferred from homology"/>
<reference evidence="6" key="1">
    <citation type="submission" date="2022-01" db="EMBL/GenBank/DDBJ databases">
        <authorList>
            <person name="King R."/>
        </authorList>
    </citation>
    <scope>NUCLEOTIDE SEQUENCE</scope>
</reference>
<feature type="transmembrane region" description="Helical" evidence="4">
    <location>
        <begin position="15"/>
        <end position="36"/>
    </location>
</feature>
<keyword evidence="2" id="KW-0597">Phosphoprotein</keyword>
<name>A0A9P0EHS7_NEZVI</name>
<evidence type="ECO:0000256" key="3">
    <source>
        <dbReference type="ARBA" id="ARBA00023180"/>
    </source>
</evidence>
<comment type="similarity">
    <text evidence="1">Belongs to the strictosidine synthase family.</text>
</comment>
<keyword evidence="4" id="KW-1133">Transmembrane helix</keyword>
<evidence type="ECO:0000313" key="7">
    <source>
        <dbReference type="Proteomes" id="UP001152798"/>
    </source>
</evidence>
<dbReference type="Pfam" id="PF20067">
    <property type="entry name" value="SSL_N"/>
    <property type="match status" value="1"/>
</dbReference>
<dbReference type="GO" id="GO:0012505">
    <property type="term" value="C:endomembrane system"/>
    <property type="evidence" value="ECO:0007669"/>
    <property type="project" value="TreeGrafter"/>
</dbReference>
<dbReference type="Pfam" id="PF03088">
    <property type="entry name" value="Str_synth"/>
    <property type="match status" value="1"/>
</dbReference>
<evidence type="ECO:0000259" key="5">
    <source>
        <dbReference type="Pfam" id="PF03088"/>
    </source>
</evidence>
<dbReference type="PANTHER" id="PTHR10426:SF88">
    <property type="entry name" value="ADIPOCYTE PLASMA MEMBRANE-ASSOCIATED PROTEIN HEMOMUCIN-RELATED"/>
    <property type="match status" value="1"/>
</dbReference>
<sequence length="405" mass="45111">MSDDKRDDSCSVKSSIIQVITVICILIPLVCFLPGLPPDMTFSHHKLTTEPVTLNGILNNADKLFLNEVKGPEDVVVFNNELYTSTHGGYIKKLSNGKLIPVIKFGKNCNEETIIEEDICGRPLGFRFDKKGLLYAADAYYGIIKANLSTGEVETIVSKKLAIDGFNPMIPNSMALSKRTGDLFWTDSSTTHLLKDGLYTFLGDGNGRLLKYNAASKNNEVLLKNLHFPNGVALSVDESFLIVAETFASRLLKYNLKGSNAGKVEVFTYLPGFPDNVDYIDGHFIVSIVARPDKYFKTLYEWPIVRKFIARSMSLVEYIIEILDSLYPSIYLKKINHWIGHFESLHSISTPAGAIVLFIDNTGRIVQTLSTTDNNISGISSMIPFQGYYYLGSPFNPYLGRVKAI</sequence>
<dbReference type="EMBL" id="OV725078">
    <property type="protein sequence ID" value="CAH1394341.1"/>
    <property type="molecule type" value="Genomic_DNA"/>
</dbReference>
<dbReference type="SUPFAM" id="SSF63829">
    <property type="entry name" value="Calcium-dependent phosphotriesterase"/>
    <property type="match status" value="1"/>
</dbReference>
<feature type="domain" description="Strictosidine synthase conserved region" evidence="5">
    <location>
        <begin position="172"/>
        <end position="258"/>
    </location>
</feature>
<dbReference type="OrthoDB" id="5307922at2759"/>
<dbReference type="InterPro" id="IPR018119">
    <property type="entry name" value="Strictosidine_synth_cons-reg"/>
</dbReference>
<dbReference type="Proteomes" id="UP001152798">
    <property type="component" value="Chromosome 2"/>
</dbReference>